<feature type="non-terminal residue" evidence="1">
    <location>
        <position position="1"/>
    </location>
</feature>
<name>A0ABS8T927_DATST</name>
<proteinExistence type="predicted"/>
<keyword evidence="2" id="KW-1185">Reference proteome</keyword>
<evidence type="ECO:0000313" key="1">
    <source>
        <dbReference type="EMBL" id="MCD7467087.1"/>
    </source>
</evidence>
<dbReference type="EMBL" id="JACEIK010001198">
    <property type="protein sequence ID" value="MCD7467087.1"/>
    <property type="molecule type" value="Genomic_DNA"/>
</dbReference>
<feature type="non-terminal residue" evidence="1">
    <location>
        <position position="63"/>
    </location>
</feature>
<sequence length="63" mass="7031">SSSLIRQHLSSNIGVAESKIREKEPIVWEILREVMQGHPADSTNKDKVLDIRFGTALAARTET</sequence>
<dbReference type="Proteomes" id="UP000823775">
    <property type="component" value="Unassembled WGS sequence"/>
</dbReference>
<organism evidence="1 2">
    <name type="scientific">Datura stramonium</name>
    <name type="common">Jimsonweed</name>
    <name type="synonym">Common thornapple</name>
    <dbReference type="NCBI Taxonomy" id="4076"/>
    <lineage>
        <taxon>Eukaryota</taxon>
        <taxon>Viridiplantae</taxon>
        <taxon>Streptophyta</taxon>
        <taxon>Embryophyta</taxon>
        <taxon>Tracheophyta</taxon>
        <taxon>Spermatophyta</taxon>
        <taxon>Magnoliopsida</taxon>
        <taxon>eudicotyledons</taxon>
        <taxon>Gunneridae</taxon>
        <taxon>Pentapetalae</taxon>
        <taxon>asterids</taxon>
        <taxon>lamiids</taxon>
        <taxon>Solanales</taxon>
        <taxon>Solanaceae</taxon>
        <taxon>Solanoideae</taxon>
        <taxon>Datureae</taxon>
        <taxon>Datura</taxon>
    </lineage>
</organism>
<reference evidence="1 2" key="1">
    <citation type="journal article" date="2021" name="BMC Genomics">
        <title>Datura genome reveals duplications of psychoactive alkaloid biosynthetic genes and high mutation rate following tissue culture.</title>
        <authorList>
            <person name="Rajewski A."/>
            <person name="Carter-House D."/>
            <person name="Stajich J."/>
            <person name="Litt A."/>
        </authorList>
    </citation>
    <scope>NUCLEOTIDE SEQUENCE [LARGE SCALE GENOMIC DNA]</scope>
    <source>
        <strain evidence="1">AR-01</strain>
    </source>
</reference>
<gene>
    <name evidence="1" type="primary">RPOC1_1</name>
    <name evidence="1" type="ORF">HAX54_004290</name>
</gene>
<dbReference type="Gene3D" id="1.10.40.90">
    <property type="match status" value="1"/>
</dbReference>
<evidence type="ECO:0000313" key="2">
    <source>
        <dbReference type="Proteomes" id="UP000823775"/>
    </source>
</evidence>
<protein>
    <submittedName>
        <fullName evidence="1">Rpoc1p</fullName>
    </submittedName>
</protein>
<comment type="caution">
    <text evidence="1">The sequence shown here is derived from an EMBL/GenBank/DDBJ whole genome shotgun (WGS) entry which is preliminary data.</text>
</comment>
<accession>A0ABS8T927</accession>